<keyword evidence="1" id="KW-1133">Transmembrane helix</keyword>
<accession>A0A0M6WA33</accession>
<evidence type="ECO:0000313" key="2">
    <source>
        <dbReference type="EMBL" id="CRL16915.1"/>
    </source>
</evidence>
<dbReference type="AlphaFoldDB" id="A0A0M6WA33"/>
<evidence type="ECO:0000256" key="1">
    <source>
        <dbReference type="SAM" id="Phobius"/>
    </source>
</evidence>
<proteinExistence type="predicted"/>
<feature type="transmembrane region" description="Helical" evidence="1">
    <location>
        <begin position="94"/>
        <end position="117"/>
    </location>
</feature>
<feature type="transmembrane region" description="Helical" evidence="1">
    <location>
        <begin position="162"/>
        <end position="180"/>
    </location>
</feature>
<feature type="transmembrane region" description="Helical" evidence="1">
    <location>
        <begin position="129"/>
        <end position="155"/>
    </location>
</feature>
<keyword evidence="1" id="KW-0472">Membrane</keyword>
<name>A0A0M6WA33_LACPA</name>
<dbReference type="RefSeq" id="WP_003589670.1">
    <property type="nucleotide sequence ID" value="NZ_AFYP01000005.1"/>
</dbReference>
<reference evidence="2" key="1">
    <citation type="journal article" date="2015" name="Front. Microbiol.">
        <title>The vaginal isolate Lactobacillus paracasei LPC-S01 (DSM 26760) is suitable for oral administration.</title>
        <authorList>
            <person name="Balzaretti S."/>
            <person name="Taverniti V."/>
            <person name="Rondini G."/>
            <person name="Marcolegio G."/>
            <person name="Minuzzo M."/>
            <person name="Remagni M.C."/>
            <person name="Fiore W."/>
            <person name="Arioli S."/>
            <person name="Guglielmetti S."/>
        </authorList>
    </citation>
    <scope>NUCLEOTIDE SEQUENCE</scope>
    <source>
        <strain evidence="2">LPC-S01</strain>
    </source>
</reference>
<protein>
    <submittedName>
        <fullName evidence="2">Membrane protein</fullName>
    </submittedName>
</protein>
<dbReference type="EMBL" id="LN846901">
    <property type="protein sequence ID" value="CRL16915.1"/>
    <property type="molecule type" value="Genomic_DNA"/>
</dbReference>
<keyword evidence="1" id="KW-0812">Transmembrane</keyword>
<feature type="transmembrane region" description="Helical" evidence="1">
    <location>
        <begin position="12"/>
        <end position="32"/>
    </location>
</feature>
<feature type="transmembrane region" description="Helical" evidence="1">
    <location>
        <begin position="200"/>
        <end position="218"/>
    </location>
</feature>
<feature type="transmembrane region" description="Helical" evidence="1">
    <location>
        <begin position="52"/>
        <end position="74"/>
    </location>
</feature>
<organism evidence="2">
    <name type="scientific">Lacticaseibacillus paracasei</name>
    <name type="common">Lactobacillus paracasei</name>
    <dbReference type="NCBI Taxonomy" id="1597"/>
    <lineage>
        <taxon>Bacteria</taxon>
        <taxon>Bacillati</taxon>
        <taxon>Bacillota</taxon>
        <taxon>Bacilli</taxon>
        <taxon>Lactobacillales</taxon>
        <taxon>Lactobacillaceae</taxon>
        <taxon>Lacticaseibacillus</taxon>
    </lineage>
</organism>
<sequence length="226" mass="25446">MYHNVIRQQNLLTTAFFRVYLVCGFVSLMISLTGLNNMSSTDFSPENLMTTIFPRHLIFCGLIPTYLLGLLPAIQIRPQDILLYQSRKIVSLQVLYRVCFTMLPMAIIWGFANILVLSVNGYLNFLGDLWLPILIRAVYLWIAVFLLGLITVMLAIATKSKLIAFFISFGINSLSFTFVISRRPSLFFDFSTLDSNAALISKGIIMLGIALLMVPLILDCNNKVTT</sequence>